<gene>
    <name evidence="8" type="ORF">MNOR_LOCUS12054</name>
</gene>
<feature type="transmembrane region" description="Helical" evidence="7">
    <location>
        <begin position="30"/>
        <end position="47"/>
    </location>
</feature>
<feature type="transmembrane region" description="Helical" evidence="7">
    <location>
        <begin position="279"/>
        <end position="297"/>
    </location>
</feature>
<dbReference type="PROSITE" id="PS50283">
    <property type="entry name" value="NA_SOLUT_SYMP_3"/>
    <property type="match status" value="1"/>
</dbReference>
<feature type="transmembrane region" description="Helical" evidence="7">
    <location>
        <begin position="465"/>
        <end position="484"/>
    </location>
</feature>
<keyword evidence="9" id="KW-1185">Reference proteome</keyword>
<evidence type="ECO:0000313" key="9">
    <source>
        <dbReference type="Proteomes" id="UP001497623"/>
    </source>
</evidence>
<accession>A0AAV2QEP9</accession>
<dbReference type="PANTHER" id="PTHR11819">
    <property type="entry name" value="SOLUTE CARRIER FAMILY 5"/>
    <property type="match status" value="1"/>
</dbReference>
<feature type="transmembrane region" description="Helical" evidence="7">
    <location>
        <begin position="142"/>
        <end position="161"/>
    </location>
</feature>
<evidence type="ECO:0000256" key="4">
    <source>
        <dbReference type="ARBA" id="ARBA00022989"/>
    </source>
</evidence>
<keyword evidence="4 7" id="KW-1133">Transmembrane helix</keyword>
<dbReference type="PANTHER" id="PTHR11819:SF195">
    <property type="entry name" value="SODIUM_GLUCOSE COTRANSPORTER 4"/>
    <property type="match status" value="1"/>
</dbReference>
<organism evidence="8 9">
    <name type="scientific">Meganyctiphanes norvegica</name>
    <name type="common">Northern krill</name>
    <name type="synonym">Thysanopoda norvegica</name>
    <dbReference type="NCBI Taxonomy" id="48144"/>
    <lineage>
        <taxon>Eukaryota</taxon>
        <taxon>Metazoa</taxon>
        <taxon>Ecdysozoa</taxon>
        <taxon>Arthropoda</taxon>
        <taxon>Crustacea</taxon>
        <taxon>Multicrustacea</taxon>
        <taxon>Malacostraca</taxon>
        <taxon>Eumalacostraca</taxon>
        <taxon>Eucarida</taxon>
        <taxon>Euphausiacea</taxon>
        <taxon>Euphausiidae</taxon>
        <taxon>Meganyctiphanes</taxon>
    </lineage>
</organism>
<dbReference type="Pfam" id="PF00474">
    <property type="entry name" value="SSF"/>
    <property type="match status" value="1"/>
</dbReference>
<dbReference type="InterPro" id="IPR018212">
    <property type="entry name" value="Na/solute_symporter_CS"/>
</dbReference>
<feature type="transmembrane region" description="Helical" evidence="7">
    <location>
        <begin position="383"/>
        <end position="412"/>
    </location>
</feature>
<evidence type="ECO:0000256" key="5">
    <source>
        <dbReference type="ARBA" id="ARBA00023136"/>
    </source>
</evidence>
<dbReference type="AlphaFoldDB" id="A0AAV2QEP9"/>
<evidence type="ECO:0000256" key="7">
    <source>
        <dbReference type="SAM" id="Phobius"/>
    </source>
</evidence>
<dbReference type="EMBL" id="CAXKWB010006484">
    <property type="protein sequence ID" value="CAL4083011.1"/>
    <property type="molecule type" value="Genomic_DNA"/>
</dbReference>
<feature type="transmembrane region" description="Helical" evidence="7">
    <location>
        <begin position="108"/>
        <end position="130"/>
    </location>
</feature>
<comment type="caution">
    <text evidence="8">The sequence shown here is derived from an EMBL/GenBank/DDBJ whole genome shotgun (WGS) entry which is preliminary data.</text>
</comment>
<feature type="transmembrane region" description="Helical" evidence="7">
    <location>
        <begin position="318"/>
        <end position="339"/>
    </location>
</feature>
<feature type="transmembrane region" description="Helical" evidence="7">
    <location>
        <begin position="68"/>
        <end position="88"/>
    </location>
</feature>
<proteinExistence type="inferred from homology"/>
<feature type="transmembrane region" description="Helical" evidence="7">
    <location>
        <begin position="496"/>
        <end position="518"/>
    </location>
</feature>
<dbReference type="GO" id="GO:0005412">
    <property type="term" value="F:D-glucose:sodium symporter activity"/>
    <property type="evidence" value="ECO:0007669"/>
    <property type="project" value="TreeGrafter"/>
</dbReference>
<evidence type="ECO:0000256" key="1">
    <source>
        <dbReference type="ARBA" id="ARBA00004141"/>
    </source>
</evidence>
<dbReference type="InterPro" id="IPR038377">
    <property type="entry name" value="Na/Glc_symporter_sf"/>
</dbReference>
<comment type="similarity">
    <text evidence="2 6">Belongs to the sodium:solute symporter (SSF) (TC 2.A.21) family.</text>
</comment>
<keyword evidence="5 7" id="KW-0472">Membrane</keyword>
<protein>
    <submittedName>
        <fullName evidence="8">Uncharacterized protein</fullName>
    </submittedName>
</protein>
<feature type="transmembrane region" description="Helical" evidence="7">
    <location>
        <begin position="181"/>
        <end position="207"/>
    </location>
</feature>
<comment type="subcellular location">
    <subcellularLocation>
        <location evidence="1">Membrane</location>
        <topology evidence="1">Multi-pass membrane protein</topology>
    </subcellularLocation>
</comment>
<evidence type="ECO:0000313" key="8">
    <source>
        <dbReference type="EMBL" id="CAL4083011.1"/>
    </source>
</evidence>
<feature type="transmembrane region" description="Helical" evidence="7">
    <location>
        <begin position="542"/>
        <end position="564"/>
    </location>
</feature>
<evidence type="ECO:0000256" key="2">
    <source>
        <dbReference type="ARBA" id="ARBA00006434"/>
    </source>
</evidence>
<dbReference type="Proteomes" id="UP001497623">
    <property type="component" value="Unassembled WGS sequence"/>
</dbReference>
<feature type="transmembrane region" description="Helical" evidence="7">
    <location>
        <begin position="433"/>
        <end position="453"/>
    </location>
</feature>
<dbReference type="PROSITE" id="PS00457">
    <property type="entry name" value="NA_SOLUT_SYMP_2"/>
    <property type="match status" value="1"/>
</dbReference>
<name>A0AAV2QEP9_MEGNR</name>
<keyword evidence="3 7" id="KW-0812">Transmembrane</keyword>
<dbReference type="GO" id="GO:0005886">
    <property type="term" value="C:plasma membrane"/>
    <property type="evidence" value="ECO:0007669"/>
    <property type="project" value="TreeGrafter"/>
</dbReference>
<dbReference type="NCBIfam" id="TIGR00813">
    <property type="entry name" value="sss"/>
    <property type="match status" value="1"/>
</dbReference>
<dbReference type="Gene3D" id="1.20.1730.10">
    <property type="entry name" value="Sodium/glucose cotransporter"/>
    <property type="match status" value="1"/>
</dbReference>
<feature type="transmembrane region" description="Helical" evidence="7">
    <location>
        <begin position="673"/>
        <end position="692"/>
    </location>
</feature>
<feature type="transmembrane region" description="Helical" evidence="7">
    <location>
        <begin position="214"/>
        <end position="234"/>
    </location>
</feature>
<evidence type="ECO:0000256" key="3">
    <source>
        <dbReference type="ARBA" id="ARBA00022692"/>
    </source>
</evidence>
<sequence length="693" mass="76253">MDVDVLDNGVDTGPTCAGSDGESKIDWPDVVVIILYFAFVLGVGLWSSRRSKSDSVSGYFLAGRNMHWIPVGASLFASNIGSGHFIGLAGSGASSGIGVAGFENSAVYILHLLGWLFVPVYMASGVYTMPEYLRERFGGQRIRIYLSFLALLLYIFTKISADLYAGALFIQLALNKTSTEWLYISILILLGIAAAFTIGGGLTAVIWTDFVQTILMIIGAFILMVISLGEVGGYEKLVEGYPKAVASIRATDHNNNSCGEPPKDYMNLLRSPVPGESDLPWTGMVFGLTINSIWYWCTDQVIVQRTLASKNMINAKAGCIFAGYLKFLPMWLLVIPGMASRILFTDRVACADPAECMCICGSAGGCSNIAYTELVLNLMPTGLAGLMLAVMMAALMSSLTSIFNSASTIFTIDVWIYFRRRFSKTNPSDTEQLIVGRVFVLVLVAISIIWIPVIQNSGTSRLFDYIQAISSFLAPPICAVYLLAMFWERTNEPGAFWGLMVGFVIGMIRFIAEFAYSIPTCGSDEPDLRPAFFIATISNIHYLHFSIILWIITGLVTIAVSLMTDPIDPEYLYRLTWWTKHSTLVRRKLVEPETDGQVNPAFSESTANGLDKMVVEEPTEELPGWKRILNKLCGVSTTESDYDVEPEKDMRSEEQKAIEAAEFLIEDPKWSSIVNTNAIICLCLTSFIVGYFA</sequence>
<evidence type="ECO:0000256" key="6">
    <source>
        <dbReference type="RuleBase" id="RU362091"/>
    </source>
</evidence>
<dbReference type="InterPro" id="IPR001734">
    <property type="entry name" value="Na/solute_symporter"/>
</dbReference>
<reference evidence="8 9" key="1">
    <citation type="submission" date="2024-05" db="EMBL/GenBank/DDBJ databases">
        <authorList>
            <person name="Wallberg A."/>
        </authorList>
    </citation>
    <scope>NUCLEOTIDE SEQUENCE [LARGE SCALE GENOMIC DNA]</scope>
</reference>